<evidence type="ECO:0000313" key="2">
    <source>
        <dbReference type="Proteomes" id="UP000053237"/>
    </source>
</evidence>
<organism evidence="1 2">
    <name type="scientific">Albugo candida</name>
    <dbReference type="NCBI Taxonomy" id="65357"/>
    <lineage>
        <taxon>Eukaryota</taxon>
        <taxon>Sar</taxon>
        <taxon>Stramenopiles</taxon>
        <taxon>Oomycota</taxon>
        <taxon>Peronosporomycetes</taxon>
        <taxon>Albuginales</taxon>
        <taxon>Albuginaceae</taxon>
        <taxon>Albugo</taxon>
    </lineage>
</organism>
<sequence>MLDSIEREYTFISIIAPNRIATFFACAEFSAFTQFVLSQEKRELRSGYHRFSANENRTYSTSGRMHETSVVFEQNQFYLKSFSAVSVPIIAWVQSCNLVSGTDKFSQRVLQIHPLMLPAKQTISDFLVSDCKQTASRIRDQTSDKSTPEASMLSR</sequence>
<comment type="caution">
    <text evidence="1">The sequence shown here is derived from an EMBL/GenBank/DDBJ whole genome shotgun (WGS) entry which is preliminary data.</text>
</comment>
<name>A0A024GAI0_9STRA</name>
<gene>
    <name evidence="1" type="ORF">BN9_044580</name>
</gene>
<reference evidence="1 2" key="1">
    <citation type="submission" date="2012-05" db="EMBL/GenBank/DDBJ databases">
        <title>Recombination and specialization in a pathogen metapopulation.</title>
        <authorList>
            <person name="Gardiner A."/>
            <person name="Kemen E."/>
            <person name="Schultz-Larsen T."/>
            <person name="MacLean D."/>
            <person name="Van Oosterhout C."/>
            <person name="Jones J.D.G."/>
        </authorList>
    </citation>
    <scope>NUCLEOTIDE SEQUENCE [LARGE SCALE GENOMIC DNA]</scope>
    <source>
        <strain evidence="1 2">Ac Nc2</strain>
    </source>
</reference>
<keyword evidence="2" id="KW-1185">Reference proteome</keyword>
<dbReference type="EMBL" id="CAIX01000053">
    <property type="protein sequence ID" value="CCI43674.1"/>
    <property type="molecule type" value="Genomic_DNA"/>
</dbReference>
<proteinExistence type="predicted"/>
<protein>
    <submittedName>
        <fullName evidence="1">Uncharacterized protein</fullName>
    </submittedName>
</protein>
<dbReference type="AlphaFoldDB" id="A0A024GAI0"/>
<dbReference type="InParanoid" id="A0A024GAI0"/>
<dbReference type="Proteomes" id="UP000053237">
    <property type="component" value="Unassembled WGS sequence"/>
</dbReference>
<accession>A0A024GAI0</accession>
<evidence type="ECO:0000313" key="1">
    <source>
        <dbReference type="EMBL" id="CCI43674.1"/>
    </source>
</evidence>